<feature type="compositionally biased region" description="Basic and acidic residues" evidence="1">
    <location>
        <begin position="424"/>
        <end position="433"/>
    </location>
</feature>
<keyword evidence="3" id="KW-1185">Reference proteome</keyword>
<feature type="compositionally biased region" description="Polar residues" evidence="1">
    <location>
        <begin position="207"/>
        <end position="257"/>
    </location>
</feature>
<feature type="compositionally biased region" description="Basic and acidic residues" evidence="1">
    <location>
        <begin position="786"/>
        <end position="801"/>
    </location>
</feature>
<feature type="compositionally biased region" description="Acidic residues" evidence="1">
    <location>
        <begin position="437"/>
        <end position="446"/>
    </location>
</feature>
<organism evidence="2 3">
    <name type="scientific">Sarocladium strictum</name>
    <name type="common">Black bundle disease fungus</name>
    <name type="synonym">Acremonium strictum</name>
    <dbReference type="NCBI Taxonomy" id="5046"/>
    <lineage>
        <taxon>Eukaryota</taxon>
        <taxon>Fungi</taxon>
        <taxon>Dikarya</taxon>
        <taxon>Ascomycota</taxon>
        <taxon>Pezizomycotina</taxon>
        <taxon>Sordariomycetes</taxon>
        <taxon>Hypocreomycetidae</taxon>
        <taxon>Hypocreales</taxon>
        <taxon>Sarocladiaceae</taxon>
        <taxon>Sarocladium</taxon>
    </lineage>
</organism>
<feature type="compositionally biased region" description="Basic and acidic residues" evidence="1">
    <location>
        <begin position="961"/>
        <end position="974"/>
    </location>
</feature>
<feature type="compositionally biased region" description="Acidic residues" evidence="1">
    <location>
        <begin position="485"/>
        <end position="496"/>
    </location>
</feature>
<evidence type="ECO:0000313" key="3">
    <source>
        <dbReference type="Proteomes" id="UP001175261"/>
    </source>
</evidence>
<accession>A0AA39GTN8</accession>
<feature type="region of interest" description="Disordered" evidence="1">
    <location>
        <begin position="647"/>
        <end position="926"/>
    </location>
</feature>
<protein>
    <submittedName>
        <fullName evidence="2">Uncharacterized protein</fullName>
    </submittedName>
</protein>
<feature type="compositionally biased region" description="Basic residues" evidence="1">
    <location>
        <begin position="1036"/>
        <end position="1061"/>
    </location>
</feature>
<feature type="compositionally biased region" description="Low complexity" evidence="1">
    <location>
        <begin position="282"/>
        <end position="295"/>
    </location>
</feature>
<proteinExistence type="predicted"/>
<feature type="compositionally biased region" description="Polar residues" evidence="1">
    <location>
        <begin position="821"/>
        <end position="846"/>
    </location>
</feature>
<evidence type="ECO:0000313" key="2">
    <source>
        <dbReference type="EMBL" id="KAK0391887.1"/>
    </source>
</evidence>
<feature type="compositionally biased region" description="Low complexity" evidence="1">
    <location>
        <begin position="11"/>
        <end position="20"/>
    </location>
</feature>
<feature type="compositionally biased region" description="Low complexity" evidence="1">
    <location>
        <begin position="709"/>
        <end position="721"/>
    </location>
</feature>
<feature type="compositionally biased region" description="Basic and acidic residues" evidence="1">
    <location>
        <begin position="268"/>
        <end position="281"/>
    </location>
</feature>
<feature type="region of interest" description="Disordered" evidence="1">
    <location>
        <begin position="108"/>
        <end position="391"/>
    </location>
</feature>
<feature type="region of interest" description="Disordered" evidence="1">
    <location>
        <begin position="939"/>
        <end position="980"/>
    </location>
</feature>
<feature type="compositionally biased region" description="Polar residues" evidence="1">
    <location>
        <begin position="309"/>
        <end position="332"/>
    </location>
</feature>
<dbReference type="Proteomes" id="UP001175261">
    <property type="component" value="Unassembled WGS sequence"/>
</dbReference>
<feature type="compositionally biased region" description="Basic and acidic residues" evidence="1">
    <location>
        <begin position="296"/>
        <end position="305"/>
    </location>
</feature>
<evidence type="ECO:0000256" key="1">
    <source>
        <dbReference type="SAM" id="MobiDB-lite"/>
    </source>
</evidence>
<dbReference type="AlphaFoldDB" id="A0AA39GTN8"/>
<feature type="compositionally biased region" description="Low complexity" evidence="1">
    <location>
        <begin position="1062"/>
        <end position="1072"/>
    </location>
</feature>
<reference evidence="2" key="1">
    <citation type="submission" date="2022-10" db="EMBL/GenBank/DDBJ databases">
        <title>Determination and structural analysis of whole genome sequence of Sarocladium strictum F4-1.</title>
        <authorList>
            <person name="Hu L."/>
            <person name="Jiang Y."/>
        </authorList>
    </citation>
    <scope>NUCLEOTIDE SEQUENCE</scope>
    <source>
        <strain evidence="2">F4-1</strain>
    </source>
</reference>
<dbReference type="EMBL" id="JAPDFR010000001">
    <property type="protein sequence ID" value="KAK0391887.1"/>
    <property type="molecule type" value="Genomic_DNA"/>
</dbReference>
<feature type="compositionally biased region" description="Polar residues" evidence="1">
    <location>
        <begin position="939"/>
        <end position="956"/>
    </location>
</feature>
<gene>
    <name evidence="2" type="ORF">NLU13_1385</name>
</gene>
<feature type="compositionally biased region" description="Pro residues" evidence="1">
    <location>
        <begin position="1124"/>
        <end position="1133"/>
    </location>
</feature>
<feature type="region of interest" description="Disordered" evidence="1">
    <location>
        <begin position="1010"/>
        <end position="1133"/>
    </location>
</feature>
<sequence>MPPPRWHRDSASSYKFRSSSAVRKSSPLSFGEANAQGDEMDVPGAVVDAPNGTALDQAYEPIGQINGDMQDTPPRADYPGLTDTPASEVPADPMMVANSEGILPEYYDEQQPSEAPAQADEEEPMGEIPIDPAMIDPALMAGTVSQRVSEPRSTSEEPTGTIEVHDPSLQVIQDDSMQDVEQTDFSAPADTADVKAESGVEHEDNANSEQLVNGSAGDSSYPQRGSGDTSLEEPSNGAPTTELTQNSGSSPAEQNSASKRRRSSPPETRAKSAEVKAEAKASDSTSNSVSGSQSQEQEKGQEHVPKTSKFATSSEITTRSSTHKGSSSPEMTRTTRRSKAAQEQAELAAHVRQKLSEKPTVSTPLKKEQAEKGTLEPAKKLSRSQPTPAGRWAYLTPYVDGEYSIYPEMKARSDDETNGDDQSPEDKEEKEPNDMEPMVEDNDDTGDAQATEVPTPALNTPRRGSPVPDSGAITAFGSPAPAVADEGDDDSVSDTEEPQRSRHFRFRKIRDAEEYISALENFEDMPTADLYAVLEAINVSMVQWQTEWTSLGKRVDDYENAQRRRAADAKYESRTRNLHQHNFNYEEPDFAVKGYKAKEKETMSETRYLQGQDRIMAATYGFEYDPHPSKIGRQNPELQQEGMVTRGRMLRNHPRQTVKASEGDEPTGKRQRKPVQLFDPAPQDVSRSSTPVPTRTRRRKNAAAEPEELQPAPASSVNDNAASDDDMGIRKTRRRRGRAKADPDVEEPAATVNPMTSSQEEPTRSVRRGRGRPGPRYDDMYASPSGHEKISQSEEKDEPRRHLLTLKIPKGKHFDDAASAMTDNGDSRPSTAGSESSNHTVESSYSFRPKRQKRFRDEPEESPTAVSQQPPKKRRNRTSGAAVVASKDIVATPAANNSEKHSMDGSVAAMPTTDPFVTETPQTAGKKLQKIKVVRAVPQNESSRYGTPTTLMSFNSEDGDEPPKDYKSMTKSEKMSASMKSRWANGNMAGAVEKRKATLAAKKAAQAAAEARVGAIAPKPQAKRSKKDAMEQQRQQHQHHPPQHQHPHLQPQLHHHHHHQQPPHMQHMQPIQPHHHQPLQPHPPPPHHHPQQQPPPPPPPPHHEGQGRFQGFPSRFHAFIANPWGPPGPPPQM</sequence>
<feature type="compositionally biased region" description="Low complexity" evidence="1">
    <location>
        <begin position="685"/>
        <end position="694"/>
    </location>
</feature>
<comment type="caution">
    <text evidence="2">The sequence shown here is derived from an EMBL/GenBank/DDBJ whole genome shotgun (WGS) entry which is preliminary data.</text>
</comment>
<feature type="compositionally biased region" description="Basic and acidic residues" evidence="1">
    <location>
        <begin position="192"/>
        <end position="205"/>
    </location>
</feature>
<feature type="compositionally biased region" description="Basic and acidic residues" evidence="1">
    <location>
        <begin position="1"/>
        <end position="10"/>
    </location>
</feature>
<feature type="region of interest" description="Disordered" evidence="1">
    <location>
        <begin position="1"/>
        <end position="93"/>
    </location>
</feature>
<name>A0AA39GTN8_SARSR</name>
<feature type="compositionally biased region" description="Basic and acidic residues" evidence="1">
    <location>
        <begin position="365"/>
        <end position="379"/>
    </location>
</feature>
<feature type="region of interest" description="Disordered" evidence="1">
    <location>
        <begin position="406"/>
        <end position="501"/>
    </location>
</feature>